<reference evidence="3" key="1">
    <citation type="submission" date="2022-05" db="EMBL/GenBank/DDBJ databases">
        <title>Sphingomonas sp. strain MG17 Genome sequencing and assembly.</title>
        <authorList>
            <person name="Kim I."/>
        </authorList>
    </citation>
    <scope>NUCLEOTIDE SEQUENCE</scope>
    <source>
        <strain evidence="3">MG17</strain>
    </source>
</reference>
<dbReference type="Pfam" id="PF00501">
    <property type="entry name" value="AMP-binding"/>
    <property type="match status" value="1"/>
</dbReference>
<dbReference type="SUPFAM" id="SSF56801">
    <property type="entry name" value="Acetyl-CoA synthetase-like"/>
    <property type="match status" value="1"/>
</dbReference>
<dbReference type="InterPro" id="IPR025110">
    <property type="entry name" value="AMP-bd_C"/>
</dbReference>
<dbReference type="Gene3D" id="3.40.50.12780">
    <property type="entry name" value="N-terminal domain of ligase-like"/>
    <property type="match status" value="1"/>
</dbReference>
<accession>A0A9X2KMM0</accession>
<dbReference type="GO" id="GO:0006631">
    <property type="term" value="P:fatty acid metabolic process"/>
    <property type="evidence" value="ECO:0007669"/>
    <property type="project" value="TreeGrafter"/>
</dbReference>
<evidence type="ECO:0000313" key="3">
    <source>
        <dbReference type="EMBL" id="MCP3732774.1"/>
    </source>
</evidence>
<dbReference type="RefSeq" id="WP_254296481.1">
    <property type="nucleotide sequence ID" value="NZ_JAMLDX010000023.1"/>
</dbReference>
<feature type="domain" description="AMP-binding enzyme C-terminal" evidence="2">
    <location>
        <begin position="418"/>
        <end position="492"/>
    </location>
</feature>
<evidence type="ECO:0000313" key="4">
    <source>
        <dbReference type="Proteomes" id="UP001139451"/>
    </source>
</evidence>
<dbReference type="EMBL" id="JAMLDX010000023">
    <property type="protein sequence ID" value="MCP3732774.1"/>
    <property type="molecule type" value="Genomic_DNA"/>
</dbReference>
<dbReference type="Pfam" id="PF13193">
    <property type="entry name" value="AMP-binding_C"/>
    <property type="match status" value="1"/>
</dbReference>
<dbReference type="Gene3D" id="3.30.300.30">
    <property type="match status" value="1"/>
</dbReference>
<dbReference type="GO" id="GO:0031956">
    <property type="term" value="F:medium-chain fatty acid-CoA ligase activity"/>
    <property type="evidence" value="ECO:0007669"/>
    <property type="project" value="TreeGrafter"/>
</dbReference>
<dbReference type="InterPro" id="IPR045851">
    <property type="entry name" value="AMP-bd_C_sf"/>
</dbReference>
<evidence type="ECO:0000259" key="1">
    <source>
        <dbReference type="Pfam" id="PF00501"/>
    </source>
</evidence>
<dbReference type="Proteomes" id="UP001139451">
    <property type="component" value="Unassembled WGS sequence"/>
</dbReference>
<comment type="caution">
    <text evidence="3">The sequence shown here is derived from an EMBL/GenBank/DDBJ whole genome shotgun (WGS) entry which is preliminary data.</text>
</comment>
<dbReference type="CDD" id="cd04433">
    <property type="entry name" value="AFD_class_I"/>
    <property type="match status" value="1"/>
</dbReference>
<feature type="domain" description="AMP-dependent synthetase/ligase" evidence="1">
    <location>
        <begin position="18"/>
        <end position="374"/>
    </location>
</feature>
<dbReference type="InterPro" id="IPR042099">
    <property type="entry name" value="ANL_N_sf"/>
</dbReference>
<dbReference type="PANTHER" id="PTHR43201">
    <property type="entry name" value="ACYL-COA SYNTHETASE"/>
    <property type="match status" value="1"/>
</dbReference>
<keyword evidence="3" id="KW-0436">Ligase</keyword>
<organism evidence="3 4">
    <name type="scientific">Sphingomonas tagetis</name>
    <dbReference type="NCBI Taxonomy" id="2949092"/>
    <lineage>
        <taxon>Bacteria</taxon>
        <taxon>Pseudomonadati</taxon>
        <taxon>Pseudomonadota</taxon>
        <taxon>Alphaproteobacteria</taxon>
        <taxon>Sphingomonadales</taxon>
        <taxon>Sphingomonadaceae</taxon>
        <taxon>Sphingomonas</taxon>
    </lineage>
</organism>
<gene>
    <name evidence="3" type="ORF">M9978_20350</name>
</gene>
<dbReference type="AlphaFoldDB" id="A0A9X2KMM0"/>
<proteinExistence type="predicted"/>
<dbReference type="InterPro" id="IPR000873">
    <property type="entry name" value="AMP-dep_synth/lig_dom"/>
</dbReference>
<dbReference type="PANTHER" id="PTHR43201:SF32">
    <property type="entry name" value="2-SUCCINYLBENZOATE--COA LIGASE, CHLOROPLASTIC_PEROXISOMAL"/>
    <property type="match status" value="1"/>
</dbReference>
<protein>
    <submittedName>
        <fullName evidence="3">Acyl--CoA ligase</fullName>
    </submittedName>
</protein>
<name>A0A9X2KMM0_9SPHN</name>
<sequence length="505" mass="54299">MSAADRMRATLEAVLEIDPAAQAIEFHRQWWSWDDLRSRKLAVEAAIARAGLGGEVRVGVVLRNRPEIVAAVLATVTTMRCLVTLNPTLPDAALAADIERLEIPVIIASSVDWARDEVRAAALASGALCVAISDALDDGVEVLQQFAPDRAGGFRTLAEDIAVEMLTSGTTGPPKRIPLKRSRFAQSVLGAANFEAGRSQDDTPRLRSGTQLLLAPFGHIGGLVALLNALLAGRKACLLEKFTVNEFHDAVKRHRPKVVQTPPAGLAMVLAAGIPKEDLSSLAAYRTGAAPLDPALADEFWQTYGIPVLQNYGATELGGIAGWTLNDFKAYWPEKRGAVGRLNPGVEARIASAETGEVLAPGEAGILQLRGSQVGDRETWLTTTDLAALDADGFLWIKGRADAAIIRGGFKIQPEYVAAAIERHPAIHEAAVVGMPDRRLGQVPVAAYSLKPDAEAPQADELRSYLRETLLPYQVPTEFIQVDALPRTASMKVSLQQVRALFEWT</sequence>
<evidence type="ECO:0000259" key="2">
    <source>
        <dbReference type="Pfam" id="PF13193"/>
    </source>
</evidence>
<keyword evidence="4" id="KW-1185">Reference proteome</keyword>